<organism evidence="2 3">
    <name type="scientific">Lactuca saligna</name>
    <name type="common">Willowleaf lettuce</name>
    <dbReference type="NCBI Taxonomy" id="75948"/>
    <lineage>
        <taxon>Eukaryota</taxon>
        <taxon>Viridiplantae</taxon>
        <taxon>Streptophyta</taxon>
        <taxon>Embryophyta</taxon>
        <taxon>Tracheophyta</taxon>
        <taxon>Spermatophyta</taxon>
        <taxon>Magnoliopsida</taxon>
        <taxon>eudicotyledons</taxon>
        <taxon>Gunneridae</taxon>
        <taxon>Pentapetalae</taxon>
        <taxon>asterids</taxon>
        <taxon>campanulids</taxon>
        <taxon>Asterales</taxon>
        <taxon>Asteraceae</taxon>
        <taxon>Cichorioideae</taxon>
        <taxon>Cichorieae</taxon>
        <taxon>Lactucinae</taxon>
        <taxon>Lactuca</taxon>
    </lineage>
</organism>
<accession>A0AA36E1Y4</accession>
<dbReference type="PANTHER" id="PTHR31900:SF31">
    <property type="entry name" value="F-BOX_LRR-REPEAT PROTEIN 13-LIKE"/>
    <property type="match status" value="1"/>
</dbReference>
<dbReference type="AlphaFoldDB" id="A0AA36E1Y4"/>
<dbReference type="InterPro" id="IPR006566">
    <property type="entry name" value="FBD"/>
</dbReference>
<dbReference type="Pfam" id="PF08387">
    <property type="entry name" value="FBD"/>
    <property type="match status" value="1"/>
</dbReference>
<dbReference type="InterPro" id="IPR032675">
    <property type="entry name" value="LRR_dom_sf"/>
</dbReference>
<dbReference type="Gene3D" id="3.80.10.10">
    <property type="entry name" value="Ribonuclease Inhibitor"/>
    <property type="match status" value="1"/>
</dbReference>
<dbReference type="Proteomes" id="UP001177003">
    <property type="component" value="Chromosome 4"/>
</dbReference>
<gene>
    <name evidence="2" type="ORF">LSALG_LOCUS18753</name>
</gene>
<evidence type="ECO:0000313" key="3">
    <source>
        <dbReference type="Proteomes" id="UP001177003"/>
    </source>
</evidence>
<keyword evidence="3" id="KW-1185">Reference proteome</keyword>
<sequence length="153" mass="17327">MANRTFVNAFRLINGCPMLESLSLDVLKSPLPKFPNLKHLELKGSFGSPWLLVFQHLDSSSQLQHLSFQEPEGSCWIEPQSVPPWMLTKLRSLKITRCKGRNCDLRFIEYMLGNAEVLKNLTITCESLLMRDNTANTCIATEAFEPLFIPLSG</sequence>
<reference evidence="2" key="1">
    <citation type="submission" date="2023-04" db="EMBL/GenBank/DDBJ databases">
        <authorList>
            <person name="Vijverberg K."/>
            <person name="Xiong W."/>
            <person name="Schranz E."/>
        </authorList>
    </citation>
    <scope>NUCLEOTIDE SEQUENCE</scope>
</reference>
<dbReference type="InterPro" id="IPR050232">
    <property type="entry name" value="FBL13/AtMIF1-like"/>
</dbReference>
<protein>
    <recommendedName>
        <fullName evidence="1">FBD domain-containing protein</fullName>
    </recommendedName>
</protein>
<feature type="domain" description="FBD" evidence="1">
    <location>
        <begin position="78"/>
        <end position="123"/>
    </location>
</feature>
<dbReference type="EMBL" id="OX465080">
    <property type="protein sequence ID" value="CAI9278922.1"/>
    <property type="molecule type" value="Genomic_DNA"/>
</dbReference>
<name>A0AA36E1Y4_LACSI</name>
<evidence type="ECO:0000259" key="1">
    <source>
        <dbReference type="Pfam" id="PF08387"/>
    </source>
</evidence>
<evidence type="ECO:0000313" key="2">
    <source>
        <dbReference type="EMBL" id="CAI9278922.1"/>
    </source>
</evidence>
<dbReference type="SUPFAM" id="SSF52047">
    <property type="entry name" value="RNI-like"/>
    <property type="match status" value="1"/>
</dbReference>
<dbReference type="PANTHER" id="PTHR31900">
    <property type="entry name" value="F-BOX/RNI SUPERFAMILY PROTEIN-RELATED"/>
    <property type="match status" value="1"/>
</dbReference>
<proteinExistence type="predicted"/>